<organism evidence="3 4">
    <name type="scientific">Dacryopinax primogenitus (strain DJM 731)</name>
    <name type="common">Brown rot fungus</name>
    <dbReference type="NCBI Taxonomy" id="1858805"/>
    <lineage>
        <taxon>Eukaryota</taxon>
        <taxon>Fungi</taxon>
        <taxon>Dikarya</taxon>
        <taxon>Basidiomycota</taxon>
        <taxon>Agaricomycotina</taxon>
        <taxon>Dacrymycetes</taxon>
        <taxon>Dacrymycetales</taxon>
        <taxon>Dacrymycetaceae</taxon>
        <taxon>Dacryopinax</taxon>
    </lineage>
</organism>
<dbReference type="GO" id="GO:0016810">
    <property type="term" value="F:hydrolase activity, acting on carbon-nitrogen (but not peptide) bonds"/>
    <property type="evidence" value="ECO:0007669"/>
    <property type="project" value="InterPro"/>
</dbReference>
<dbReference type="PANTHER" id="PTHR43794">
    <property type="entry name" value="AMINOHYDROLASE SSNA-RELATED"/>
    <property type="match status" value="1"/>
</dbReference>
<name>M5G4Y6_DACPD</name>
<evidence type="ECO:0000313" key="4">
    <source>
        <dbReference type="Proteomes" id="UP000030653"/>
    </source>
</evidence>
<dbReference type="SUPFAM" id="SSF51338">
    <property type="entry name" value="Composite domain of metallo-dependent hydrolases"/>
    <property type="match status" value="1"/>
</dbReference>
<dbReference type="EMBL" id="JH795859">
    <property type="protein sequence ID" value="EJU03714.1"/>
    <property type="molecule type" value="Genomic_DNA"/>
</dbReference>
<sequence length="114" mass="12373">MPVETVVEMATINGARALALENDIGSLEVGKKANFVIMDLDKLYTTPNFNPVSTIVYCCTGADIVTVVVNGKEVVSDRKLVNWDEQEVIREGAKRAAGLAERAGVDVKPKWPVI</sequence>
<feature type="domain" description="Amidohydrolase-related" evidence="2">
    <location>
        <begin position="1"/>
        <end position="74"/>
    </location>
</feature>
<accession>M5G4Y6</accession>
<keyword evidence="4" id="KW-1185">Reference proteome</keyword>
<dbReference type="HOGENOM" id="CLU_2120992_0_0_1"/>
<dbReference type="InterPro" id="IPR006680">
    <property type="entry name" value="Amidohydro-rel"/>
</dbReference>
<reference evidence="3 4" key="1">
    <citation type="journal article" date="2012" name="Science">
        <title>The Paleozoic origin of enzymatic lignin decomposition reconstructed from 31 fungal genomes.</title>
        <authorList>
            <person name="Floudas D."/>
            <person name="Binder M."/>
            <person name="Riley R."/>
            <person name="Barry K."/>
            <person name="Blanchette R.A."/>
            <person name="Henrissat B."/>
            <person name="Martinez A.T."/>
            <person name="Otillar R."/>
            <person name="Spatafora J.W."/>
            <person name="Yadav J.S."/>
            <person name="Aerts A."/>
            <person name="Benoit I."/>
            <person name="Boyd A."/>
            <person name="Carlson A."/>
            <person name="Copeland A."/>
            <person name="Coutinho P.M."/>
            <person name="de Vries R.P."/>
            <person name="Ferreira P."/>
            <person name="Findley K."/>
            <person name="Foster B."/>
            <person name="Gaskell J."/>
            <person name="Glotzer D."/>
            <person name="Gorecki P."/>
            <person name="Heitman J."/>
            <person name="Hesse C."/>
            <person name="Hori C."/>
            <person name="Igarashi K."/>
            <person name="Jurgens J.A."/>
            <person name="Kallen N."/>
            <person name="Kersten P."/>
            <person name="Kohler A."/>
            <person name="Kuees U."/>
            <person name="Kumar T.K.A."/>
            <person name="Kuo A."/>
            <person name="LaButti K."/>
            <person name="Larrondo L.F."/>
            <person name="Lindquist E."/>
            <person name="Ling A."/>
            <person name="Lombard V."/>
            <person name="Lucas S."/>
            <person name="Lundell T."/>
            <person name="Martin R."/>
            <person name="McLaughlin D.J."/>
            <person name="Morgenstern I."/>
            <person name="Morin E."/>
            <person name="Murat C."/>
            <person name="Nagy L.G."/>
            <person name="Nolan M."/>
            <person name="Ohm R.A."/>
            <person name="Patyshakuliyeva A."/>
            <person name="Rokas A."/>
            <person name="Ruiz-Duenas F.J."/>
            <person name="Sabat G."/>
            <person name="Salamov A."/>
            <person name="Samejima M."/>
            <person name="Schmutz J."/>
            <person name="Slot J.C."/>
            <person name="St John F."/>
            <person name="Stenlid J."/>
            <person name="Sun H."/>
            <person name="Sun S."/>
            <person name="Syed K."/>
            <person name="Tsang A."/>
            <person name="Wiebenga A."/>
            <person name="Young D."/>
            <person name="Pisabarro A."/>
            <person name="Eastwood D.C."/>
            <person name="Martin F."/>
            <person name="Cullen D."/>
            <person name="Grigoriev I.V."/>
            <person name="Hibbett D.S."/>
        </authorList>
    </citation>
    <scope>NUCLEOTIDE SEQUENCE [LARGE SCALE GENOMIC DNA]</scope>
    <source>
        <strain evidence="3 4">DJM-731 SS1</strain>
    </source>
</reference>
<evidence type="ECO:0000313" key="3">
    <source>
        <dbReference type="EMBL" id="EJU03714.1"/>
    </source>
</evidence>
<dbReference type="STRING" id="1858805.M5G4Y6"/>
<dbReference type="Gene3D" id="2.30.40.10">
    <property type="entry name" value="Urease, subunit C, domain 1"/>
    <property type="match status" value="1"/>
</dbReference>
<dbReference type="OrthoDB" id="194468at2759"/>
<keyword evidence="1 3" id="KW-0378">Hydrolase</keyword>
<dbReference type="InterPro" id="IPR011059">
    <property type="entry name" value="Metal-dep_hydrolase_composite"/>
</dbReference>
<dbReference type="AlphaFoldDB" id="M5G4Y6"/>
<evidence type="ECO:0000256" key="1">
    <source>
        <dbReference type="ARBA" id="ARBA00022801"/>
    </source>
</evidence>
<dbReference type="Proteomes" id="UP000030653">
    <property type="component" value="Unassembled WGS sequence"/>
</dbReference>
<evidence type="ECO:0000259" key="2">
    <source>
        <dbReference type="Pfam" id="PF01979"/>
    </source>
</evidence>
<dbReference type="InterPro" id="IPR050287">
    <property type="entry name" value="MTA/SAH_deaminase"/>
</dbReference>
<dbReference type="GeneID" id="63683218"/>
<dbReference type="Pfam" id="PF01979">
    <property type="entry name" value="Amidohydro_1"/>
    <property type="match status" value="1"/>
</dbReference>
<proteinExistence type="predicted"/>
<dbReference type="RefSeq" id="XP_040630608.1">
    <property type="nucleotide sequence ID" value="XM_040768156.1"/>
</dbReference>
<gene>
    <name evidence="3" type="ORF">DACRYDRAFT_105873</name>
</gene>
<protein>
    <submittedName>
        <fullName evidence="3">Composite domain of metallo-dependent hydrolase</fullName>
    </submittedName>
</protein>
<dbReference type="PANTHER" id="PTHR43794:SF11">
    <property type="entry name" value="AMIDOHYDROLASE-RELATED DOMAIN-CONTAINING PROTEIN"/>
    <property type="match status" value="1"/>
</dbReference>